<organism evidence="1 2">
    <name type="scientific">Fusarium oxysporum f. sp. cubense</name>
    <dbReference type="NCBI Taxonomy" id="61366"/>
    <lineage>
        <taxon>Eukaryota</taxon>
        <taxon>Fungi</taxon>
        <taxon>Dikarya</taxon>
        <taxon>Ascomycota</taxon>
        <taxon>Pezizomycotina</taxon>
        <taxon>Sordariomycetes</taxon>
        <taxon>Hypocreomycetidae</taxon>
        <taxon>Hypocreales</taxon>
        <taxon>Nectriaceae</taxon>
        <taxon>Fusarium</taxon>
        <taxon>Fusarium oxysporum species complex</taxon>
    </lineage>
</organism>
<dbReference type="Gene3D" id="2.40.128.480">
    <property type="entry name" value="Rhodococcus equi virulence-associated protein"/>
    <property type="match status" value="1"/>
</dbReference>
<evidence type="ECO:0000313" key="2">
    <source>
        <dbReference type="Proteomes" id="UP000320707"/>
    </source>
</evidence>
<dbReference type="InterPro" id="IPR038625">
    <property type="entry name" value="R_equi_Vir_sf"/>
</dbReference>
<accession>A0A559L5S2</accession>
<dbReference type="Proteomes" id="UP000320707">
    <property type="component" value="Unassembled WGS sequence"/>
</dbReference>
<dbReference type="EMBL" id="SRMI01000006">
    <property type="protein sequence ID" value="TVY68259.1"/>
    <property type="molecule type" value="Genomic_DNA"/>
</dbReference>
<proteinExistence type="predicted"/>
<sequence>MAASVQSNVVDYDTFEKLVASQNGGPLPDLHSFYKYVIAQPQGPADLAALATITATQADPTIKTAAPAAPEALSEFNQSTSANGRVLNLLVYQRVYLNALDKKCTIDMGGFMPVSTVLIFGTLFYDNESDLNGGCDVAVTGYGAYYIIYFRRDGNTFATFTSGTSTSSFGVAYGRGDWA</sequence>
<reference evidence="1 2" key="1">
    <citation type="journal article" date="2019" name="Microbiol. Resour. Announc.">
        <title>High-quality draft genome sequence of Fusarium oxysporum f. sp. cubense strain 160527, a causal agent of Panama disease.</title>
        <authorList>
            <person name="Asai S."/>
            <person name="Ayukawa Y."/>
            <person name="Gan P."/>
            <person name="Masuda S."/>
            <person name="Komatsu K."/>
            <person name="Shirasu K."/>
            <person name="Arie T."/>
        </authorList>
    </citation>
    <scope>NUCLEOTIDE SEQUENCE [LARGE SCALE GENOMIC DNA]</scope>
    <source>
        <strain evidence="1 2">160527</strain>
    </source>
</reference>
<name>A0A559L5S2_FUSOC</name>
<evidence type="ECO:0000313" key="1">
    <source>
        <dbReference type="EMBL" id="TVY68259.1"/>
    </source>
</evidence>
<protein>
    <submittedName>
        <fullName evidence="1">Uncharacterized protein</fullName>
    </submittedName>
</protein>
<comment type="caution">
    <text evidence="1">The sequence shown here is derived from an EMBL/GenBank/DDBJ whole genome shotgun (WGS) entry which is preliminary data.</text>
</comment>
<dbReference type="AlphaFoldDB" id="A0A559L5S2"/>
<gene>
    <name evidence="1" type="ORF">Focb16_v002104</name>
</gene>